<dbReference type="PANTHER" id="PTHR16305:SF35">
    <property type="entry name" value="TRANSCRIPTIONAL ACTIVATOR DOMAIN"/>
    <property type="match status" value="1"/>
</dbReference>
<dbReference type="EMBL" id="SMLB01000028">
    <property type="protein sequence ID" value="TDD67485.1"/>
    <property type="molecule type" value="Genomic_DNA"/>
</dbReference>
<protein>
    <submittedName>
        <fullName evidence="4">Helix-turn-helix transcriptional regulator</fullName>
    </submittedName>
</protein>
<evidence type="ECO:0000259" key="3">
    <source>
        <dbReference type="PROSITE" id="PS50043"/>
    </source>
</evidence>
<dbReference type="AlphaFoldDB" id="A0A4R5A775"/>
<keyword evidence="1" id="KW-0547">Nucleotide-binding</keyword>
<evidence type="ECO:0000256" key="2">
    <source>
        <dbReference type="ARBA" id="ARBA00022840"/>
    </source>
</evidence>
<evidence type="ECO:0000256" key="1">
    <source>
        <dbReference type="ARBA" id="ARBA00022741"/>
    </source>
</evidence>
<dbReference type="CDD" id="cd06170">
    <property type="entry name" value="LuxR_C_like"/>
    <property type="match status" value="1"/>
</dbReference>
<dbReference type="GO" id="GO:0005737">
    <property type="term" value="C:cytoplasm"/>
    <property type="evidence" value="ECO:0007669"/>
    <property type="project" value="TreeGrafter"/>
</dbReference>
<dbReference type="Gene3D" id="3.40.50.300">
    <property type="entry name" value="P-loop containing nucleotide triphosphate hydrolases"/>
    <property type="match status" value="1"/>
</dbReference>
<dbReference type="Pfam" id="PF00196">
    <property type="entry name" value="GerE"/>
    <property type="match status" value="1"/>
</dbReference>
<dbReference type="GO" id="GO:0003677">
    <property type="term" value="F:DNA binding"/>
    <property type="evidence" value="ECO:0007669"/>
    <property type="project" value="InterPro"/>
</dbReference>
<sequence>MPAFIASEPSSTRYRRSVQIGSVGTAPPIVGRSGEQSRLRRLLADAKEGRGRAIVLRGEAGIGKTTLVDDAAGMAGGFRVLRVAGVESEAEIPFAGLQVLLAPFADRFDDLPAPQARALRAAFGTDTAATDPLMVGAATLMLLSDLAERGPLLCLLDDAHWFDRSSAAALLFSVRRLGSDPVATIFTVRDGDRPFPAEGIESLTLPRLDGDSAAQLLAAQRALPHGVADRVLQESGGNPLAIIELAGGQPASAGSLPEPVAPLPATGRLEAHFRRQVRALPDATRWALLLAAADHRSELALFAAAAGALGVGVADLAPAEMRQLVRVTSGRLEFRHPLIRAAAYQDVPLTRRLAAHRALADVVADDDRRAWHLAAAAAGTDDTAAAALDDAARRALSRGAPAAASQAWERAATLSGDRPGRARRLLEAARTAYDAGELDRAESLAAAAGVAVAALTGAAGATAAPSGSSVAVEWAGQAAEAAWVRAQVAYERDSPTRACELALEAAEPILTTDPARATAVLTEVAWCARDAADPALLDRCAELVARVTPGPAGEVRDALIGFTHLLAGGPPATTTAQAMRALLHAAHDGRVAGTLERLMGGFMGLLVGDDAIALSVLAAQVAQLRDDGAIGWLPYSSEPLALAYLVSGRFRDAEVTVADASTLAAELGQRVQVTVLTSMEAWLAAVRGDIAACERLAAQVLSDGHGHRLAAATATWALAVADLARAEPAAALDRLERAGHGTSRRDLLVRALPDHIDAAVRVGDRALARDLLAELRGWADRTGSPVASALDLRCAAILDDGPSARDRFEESLRVGGCGPYDRARTQLAFGEWLRRHRRPSAARAQLTEALETFDRAAAYAWKPRAEAELGALGVRPPGRTPAPRAAVQLTPQELQVVRLAAQGQTNREIAAQLFLSPRTVGHHLYKAYPKLGVSRRAELGRLDL</sequence>
<organism evidence="4 5">
    <name type="scientific">Jiangella aurantiaca</name>
    <dbReference type="NCBI Taxonomy" id="2530373"/>
    <lineage>
        <taxon>Bacteria</taxon>
        <taxon>Bacillati</taxon>
        <taxon>Actinomycetota</taxon>
        <taxon>Actinomycetes</taxon>
        <taxon>Jiangellales</taxon>
        <taxon>Jiangellaceae</taxon>
        <taxon>Jiangella</taxon>
    </lineage>
</organism>
<dbReference type="GO" id="GO:0004016">
    <property type="term" value="F:adenylate cyclase activity"/>
    <property type="evidence" value="ECO:0007669"/>
    <property type="project" value="TreeGrafter"/>
</dbReference>
<dbReference type="InterPro" id="IPR036388">
    <property type="entry name" value="WH-like_DNA-bd_sf"/>
</dbReference>
<evidence type="ECO:0000313" key="5">
    <source>
        <dbReference type="Proteomes" id="UP000295217"/>
    </source>
</evidence>
<dbReference type="InterPro" id="IPR016032">
    <property type="entry name" value="Sig_transdc_resp-reg_C-effctor"/>
</dbReference>
<reference evidence="4 5" key="1">
    <citation type="submission" date="2019-02" db="EMBL/GenBank/DDBJ databases">
        <title>Draft genome sequences of novel Actinobacteria.</title>
        <authorList>
            <person name="Sahin N."/>
            <person name="Ay H."/>
            <person name="Saygin H."/>
        </authorList>
    </citation>
    <scope>NUCLEOTIDE SEQUENCE [LARGE SCALE GENOMIC DNA]</scope>
    <source>
        <strain evidence="4 5">8K307</strain>
    </source>
</reference>
<dbReference type="InterPro" id="IPR000792">
    <property type="entry name" value="Tscrpt_reg_LuxR_C"/>
</dbReference>
<dbReference type="InterPro" id="IPR027417">
    <property type="entry name" value="P-loop_NTPase"/>
</dbReference>
<dbReference type="PROSITE" id="PS50043">
    <property type="entry name" value="HTH_LUXR_2"/>
    <property type="match status" value="1"/>
</dbReference>
<dbReference type="SUPFAM" id="SSF46894">
    <property type="entry name" value="C-terminal effector domain of the bipartite response regulators"/>
    <property type="match status" value="1"/>
</dbReference>
<dbReference type="PRINTS" id="PR00038">
    <property type="entry name" value="HTHLUXR"/>
</dbReference>
<dbReference type="GO" id="GO:0005524">
    <property type="term" value="F:ATP binding"/>
    <property type="evidence" value="ECO:0007669"/>
    <property type="project" value="UniProtKB-KW"/>
</dbReference>
<dbReference type="PANTHER" id="PTHR16305">
    <property type="entry name" value="TESTICULAR SOLUBLE ADENYLYL CYCLASE"/>
    <property type="match status" value="1"/>
</dbReference>
<evidence type="ECO:0000313" key="4">
    <source>
        <dbReference type="EMBL" id="TDD67485.1"/>
    </source>
</evidence>
<dbReference type="SUPFAM" id="SSF52540">
    <property type="entry name" value="P-loop containing nucleoside triphosphate hydrolases"/>
    <property type="match status" value="1"/>
</dbReference>
<dbReference type="SMART" id="SM00421">
    <property type="entry name" value="HTH_LUXR"/>
    <property type="match status" value="1"/>
</dbReference>
<dbReference type="OrthoDB" id="483at2"/>
<dbReference type="GO" id="GO:0006355">
    <property type="term" value="P:regulation of DNA-templated transcription"/>
    <property type="evidence" value="ECO:0007669"/>
    <property type="project" value="InterPro"/>
</dbReference>
<name>A0A4R5A775_9ACTN</name>
<dbReference type="Gene3D" id="1.10.10.10">
    <property type="entry name" value="Winged helix-like DNA-binding domain superfamily/Winged helix DNA-binding domain"/>
    <property type="match status" value="1"/>
</dbReference>
<dbReference type="InterPro" id="IPR041664">
    <property type="entry name" value="AAA_16"/>
</dbReference>
<dbReference type="Pfam" id="PF13191">
    <property type="entry name" value="AAA_16"/>
    <property type="match status" value="1"/>
</dbReference>
<accession>A0A4R5A775</accession>
<gene>
    <name evidence="4" type="ORF">E1262_18690</name>
</gene>
<keyword evidence="5" id="KW-1185">Reference proteome</keyword>
<dbReference type="Proteomes" id="UP000295217">
    <property type="component" value="Unassembled WGS sequence"/>
</dbReference>
<comment type="caution">
    <text evidence="4">The sequence shown here is derived from an EMBL/GenBank/DDBJ whole genome shotgun (WGS) entry which is preliminary data.</text>
</comment>
<proteinExistence type="predicted"/>
<keyword evidence="2" id="KW-0067">ATP-binding</keyword>
<feature type="domain" description="HTH luxR-type" evidence="3">
    <location>
        <begin position="882"/>
        <end position="944"/>
    </location>
</feature>